<dbReference type="Proteomes" id="UP000694867">
    <property type="component" value="Unplaced"/>
</dbReference>
<dbReference type="GO" id="GO:0008270">
    <property type="term" value="F:zinc ion binding"/>
    <property type="evidence" value="ECO:0007669"/>
    <property type="project" value="UniProtKB-KW"/>
</dbReference>
<evidence type="ECO:0000256" key="4">
    <source>
        <dbReference type="SAM" id="MobiDB-lite"/>
    </source>
</evidence>
<dbReference type="Pfam" id="PF10551">
    <property type="entry name" value="MULE"/>
    <property type="match status" value="1"/>
</dbReference>
<keyword evidence="7" id="KW-1185">Reference proteome</keyword>
<dbReference type="InterPro" id="IPR007588">
    <property type="entry name" value="Znf_FLYWCH"/>
</dbReference>
<evidence type="ECO:0000313" key="8">
    <source>
        <dbReference type="RefSeq" id="XP_018497352.1"/>
    </source>
</evidence>
<sequence>MSERQSLAESVSANEPSEGEIASENGGAKQASTNEELLTQRGKRLLFSEGFGYCLDRATTDKTIWRCLREKSGHCKGRIWKYPDGRVLPRNEHNHYPDSTDYERRKVLENIRRASKCSFGTSAQLVAEQVESMPAGIATSSPPIPQLKRLVRRTRAAETHACPPILEDLVIPSDQQLDHEGKKFLQYDNGPQAENDRVIIFASDRGLQILASSDIWYMDGTFEVAPRLFYQLYTINVTQHDCFINTVYCLLTDKRQLTCKELLNVIREEVPALNVRVAIADFEIAFIKAFTDVFPAIQLRGCYFHFCQAIWRKIQKFPIVRKAYVENSDFALNVKMLIALAFVPLQSVLEYYGCLISSEFYRVNSNKLEGLLLYFERTWLGLNSFGQWREATFNLSLWNLMKVFCTIFP</sequence>
<evidence type="ECO:0000256" key="1">
    <source>
        <dbReference type="ARBA" id="ARBA00022723"/>
    </source>
</evidence>
<keyword evidence="1" id="KW-0479">Metal-binding</keyword>
<reference evidence="8" key="1">
    <citation type="submission" date="2025-08" db="UniProtKB">
        <authorList>
            <consortium name="RefSeq"/>
        </authorList>
    </citation>
    <scope>IDENTIFICATION</scope>
</reference>
<dbReference type="AlphaFoldDB" id="A0AAJ7PB18"/>
<proteinExistence type="predicted"/>
<dbReference type="PANTHER" id="PTHR47160:SF8">
    <property type="entry name" value="MULE TRANSPOSASE DOMAIN-CONTAINING PROTEIN"/>
    <property type="match status" value="1"/>
</dbReference>
<dbReference type="RefSeq" id="XP_018497352.1">
    <property type="nucleotide sequence ID" value="XM_018641836.1"/>
</dbReference>
<protein>
    <submittedName>
        <fullName evidence="8">Uncharacterized protein LOC108865132</fullName>
    </submittedName>
</protein>
<dbReference type="PANTHER" id="PTHR47160">
    <property type="entry name" value="PUTATIVE-RELATED"/>
    <property type="match status" value="1"/>
</dbReference>
<feature type="domain" description="FLYWCH-type" evidence="5">
    <location>
        <begin position="39"/>
        <end position="95"/>
    </location>
</feature>
<accession>A0AAJ7PB18</accession>
<dbReference type="GeneID" id="108865132"/>
<feature type="compositionally biased region" description="Polar residues" evidence="4">
    <location>
        <begin position="1"/>
        <end position="15"/>
    </location>
</feature>
<dbReference type="Pfam" id="PF04500">
    <property type="entry name" value="FLYWCH"/>
    <property type="match status" value="1"/>
</dbReference>
<dbReference type="InterPro" id="IPR018289">
    <property type="entry name" value="MULE_transposase_dom"/>
</dbReference>
<organism evidence="7 8">
    <name type="scientific">Galendromus occidentalis</name>
    <name type="common">western predatory mite</name>
    <dbReference type="NCBI Taxonomy" id="34638"/>
    <lineage>
        <taxon>Eukaryota</taxon>
        <taxon>Metazoa</taxon>
        <taxon>Ecdysozoa</taxon>
        <taxon>Arthropoda</taxon>
        <taxon>Chelicerata</taxon>
        <taxon>Arachnida</taxon>
        <taxon>Acari</taxon>
        <taxon>Parasitiformes</taxon>
        <taxon>Mesostigmata</taxon>
        <taxon>Gamasina</taxon>
        <taxon>Phytoseioidea</taxon>
        <taxon>Phytoseiidae</taxon>
        <taxon>Typhlodrominae</taxon>
        <taxon>Galendromus</taxon>
    </lineage>
</organism>
<evidence type="ECO:0000256" key="2">
    <source>
        <dbReference type="ARBA" id="ARBA00022771"/>
    </source>
</evidence>
<keyword evidence="2" id="KW-0863">Zinc-finger</keyword>
<gene>
    <name evidence="8" type="primary">LOC108865132</name>
</gene>
<evidence type="ECO:0000259" key="6">
    <source>
        <dbReference type="Pfam" id="PF10551"/>
    </source>
</evidence>
<evidence type="ECO:0000256" key="3">
    <source>
        <dbReference type="ARBA" id="ARBA00022833"/>
    </source>
</evidence>
<dbReference type="KEGG" id="goe:108865132"/>
<dbReference type="Gene3D" id="2.20.25.240">
    <property type="match status" value="1"/>
</dbReference>
<keyword evidence="3" id="KW-0862">Zinc</keyword>
<feature type="domain" description="MULE transposase" evidence="6">
    <location>
        <begin position="215"/>
        <end position="308"/>
    </location>
</feature>
<feature type="region of interest" description="Disordered" evidence="4">
    <location>
        <begin position="1"/>
        <end position="33"/>
    </location>
</feature>
<name>A0AAJ7PB18_9ACAR</name>
<evidence type="ECO:0000313" key="7">
    <source>
        <dbReference type="Proteomes" id="UP000694867"/>
    </source>
</evidence>
<evidence type="ECO:0000259" key="5">
    <source>
        <dbReference type="Pfam" id="PF04500"/>
    </source>
</evidence>